<dbReference type="Pfam" id="PF02381">
    <property type="entry name" value="MraZ"/>
    <property type="match status" value="2"/>
</dbReference>
<evidence type="ECO:0000256" key="4">
    <source>
        <dbReference type="ARBA" id="ARBA00023015"/>
    </source>
</evidence>
<dbReference type="GO" id="GO:0003700">
    <property type="term" value="F:DNA-binding transcription factor activity"/>
    <property type="evidence" value="ECO:0007669"/>
    <property type="project" value="UniProtKB-UniRule"/>
</dbReference>
<protein>
    <recommendedName>
        <fullName evidence="1 7">Transcriptional regulator MraZ</fullName>
    </recommendedName>
</protein>
<evidence type="ECO:0000256" key="3">
    <source>
        <dbReference type="ARBA" id="ARBA00022737"/>
    </source>
</evidence>
<dbReference type="GO" id="GO:0009295">
    <property type="term" value="C:nucleoid"/>
    <property type="evidence" value="ECO:0007669"/>
    <property type="project" value="UniProtKB-SubCell"/>
</dbReference>
<gene>
    <name evidence="7" type="primary">mraZ</name>
    <name evidence="9" type="ORF">A2896_02430</name>
</gene>
<evidence type="ECO:0000313" key="9">
    <source>
        <dbReference type="EMBL" id="OGZ24714.1"/>
    </source>
</evidence>
<dbReference type="Proteomes" id="UP000178647">
    <property type="component" value="Unassembled WGS sequence"/>
</dbReference>
<evidence type="ECO:0000313" key="10">
    <source>
        <dbReference type="Proteomes" id="UP000178647"/>
    </source>
</evidence>
<comment type="similarity">
    <text evidence="7">Belongs to the MraZ family.</text>
</comment>
<name>A0A1G2EFZ7_9BACT</name>
<dbReference type="HAMAP" id="MF_01008">
    <property type="entry name" value="MraZ"/>
    <property type="match status" value="1"/>
</dbReference>
<dbReference type="GO" id="GO:2000143">
    <property type="term" value="P:negative regulation of DNA-templated transcription initiation"/>
    <property type="evidence" value="ECO:0007669"/>
    <property type="project" value="TreeGrafter"/>
</dbReference>
<dbReference type="STRING" id="1801672.A2896_02430"/>
<dbReference type="GO" id="GO:0005737">
    <property type="term" value="C:cytoplasm"/>
    <property type="evidence" value="ECO:0007669"/>
    <property type="project" value="UniProtKB-UniRule"/>
</dbReference>
<dbReference type="InterPro" id="IPR003444">
    <property type="entry name" value="MraZ"/>
</dbReference>
<keyword evidence="3" id="KW-0677">Repeat</keyword>
<keyword evidence="9" id="KW-0131">Cell cycle</keyword>
<feature type="domain" description="SpoVT-AbrB" evidence="8">
    <location>
        <begin position="5"/>
        <end position="47"/>
    </location>
</feature>
<dbReference type="EMBL" id="MHMH01000006">
    <property type="protein sequence ID" value="OGZ24714.1"/>
    <property type="molecule type" value="Genomic_DNA"/>
</dbReference>
<evidence type="ECO:0000259" key="8">
    <source>
        <dbReference type="PROSITE" id="PS51740"/>
    </source>
</evidence>
<evidence type="ECO:0000256" key="6">
    <source>
        <dbReference type="ARBA" id="ARBA00023163"/>
    </source>
</evidence>
<comment type="subunit">
    <text evidence="7">Forms oligomers.</text>
</comment>
<comment type="caution">
    <text evidence="9">The sequence shown here is derived from an EMBL/GenBank/DDBJ whole genome shotgun (WGS) entry which is preliminary data.</text>
</comment>
<dbReference type="CDD" id="cd16320">
    <property type="entry name" value="MraZ_N"/>
    <property type="match status" value="1"/>
</dbReference>
<dbReference type="InterPro" id="IPR037914">
    <property type="entry name" value="SpoVT-AbrB_sf"/>
</dbReference>
<dbReference type="InterPro" id="IPR007159">
    <property type="entry name" value="SpoVT-AbrB_dom"/>
</dbReference>
<dbReference type="CDD" id="cd16321">
    <property type="entry name" value="MraZ_C"/>
    <property type="match status" value="1"/>
</dbReference>
<keyword evidence="2 7" id="KW-0963">Cytoplasm</keyword>
<dbReference type="Gene3D" id="3.40.1550.20">
    <property type="entry name" value="Transcriptional regulator MraZ domain"/>
    <property type="match status" value="1"/>
</dbReference>
<dbReference type="NCBIfam" id="TIGR00242">
    <property type="entry name" value="division/cell wall cluster transcriptional repressor MraZ"/>
    <property type="match status" value="1"/>
</dbReference>
<organism evidence="9 10">
    <name type="scientific">Candidatus Nealsonbacteria bacterium RIFCSPLOWO2_01_FULL_43_32</name>
    <dbReference type="NCBI Taxonomy" id="1801672"/>
    <lineage>
        <taxon>Bacteria</taxon>
        <taxon>Candidatus Nealsoniibacteriota</taxon>
    </lineage>
</organism>
<dbReference type="PANTHER" id="PTHR34701">
    <property type="entry name" value="TRANSCRIPTIONAL REGULATOR MRAZ"/>
    <property type="match status" value="1"/>
</dbReference>
<dbReference type="AlphaFoldDB" id="A0A1G2EFZ7"/>
<reference evidence="9 10" key="1">
    <citation type="journal article" date="2016" name="Nat. Commun.">
        <title>Thousands of microbial genomes shed light on interconnected biogeochemical processes in an aquifer system.</title>
        <authorList>
            <person name="Anantharaman K."/>
            <person name="Brown C.T."/>
            <person name="Hug L.A."/>
            <person name="Sharon I."/>
            <person name="Castelle C.J."/>
            <person name="Probst A.J."/>
            <person name="Thomas B.C."/>
            <person name="Singh A."/>
            <person name="Wilkins M.J."/>
            <person name="Karaoz U."/>
            <person name="Brodie E.L."/>
            <person name="Williams K.H."/>
            <person name="Hubbard S.S."/>
            <person name="Banfield J.F."/>
        </authorList>
    </citation>
    <scope>NUCLEOTIDE SEQUENCE [LARGE SCALE GENOMIC DNA]</scope>
</reference>
<dbReference type="SUPFAM" id="SSF89447">
    <property type="entry name" value="AbrB/MazE/MraZ-like"/>
    <property type="match status" value="1"/>
</dbReference>
<proteinExistence type="inferred from homology"/>
<sequence>MLIGEYQHTIDIKKRLAVPAKFRKDLGEKAVITKGLENCLVIYTLDEWGKLAQKLANLPTAQADARNFARVMLSQASDVELDKLGRILIPDSLKNYAVLKKNVTLLGLSTKIEIWDSEKWAEHKQRTESSVGDIAERLKEMGI</sequence>
<dbReference type="InterPro" id="IPR020603">
    <property type="entry name" value="MraZ_dom"/>
</dbReference>
<dbReference type="PROSITE" id="PS51740">
    <property type="entry name" value="SPOVT_ABRB"/>
    <property type="match status" value="2"/>
</dbReference>
<accession>A0A1G2EFZ7</accession>
<keyword evidence="6 7" id="KW-0804">Transcription</keyword>
<dbReference type="InterPro" id="IPR035642">
    <property type="entry name" value="MraZ_N"/>
</dbReference>
<dbReference type="PANTHER" id="PTHR34701:SF1">
    <property type="entry name" value="TRANSCRIPTIONAL REGULATOR MRAZ"/>
    <property type="match status" value="1"/>
</dbReference>
<dbReference type="InterPro" id="IPR038619">
    <property type="entry name" value="MraZ_sf"/>
</dbReference>
<keyword evidence="4 7" id="KW-0805">Transcription regulation</keyword>
<evidence type="ECO:0000256" key="1">
    <source>
        <dbReference type="ARBA" id="ARBA00013860"/>
    </source>
</evidence>
<keyword evidence="9" id="KW-0132">Cell division</keyword>
<comment type="subcellular location">
    <subcellularLocation>
        <location evidence="7">Cytoplasm</location>
        <location evidence="7">Nucleoid</location>
    </subcellularLocation>
</comment>
<evidence type="ECO:0000256" key="7">
    <source>
        <dbReference type="HAMAP-Rule" id="MF_01008"/>
    </source>
</evidence>
<evidence type="ECO:0000256" key="5">
    <source>
        <dbReference type="ARBA" id="ARBA00023125"/>
    </source>
</evidence>
<evidence type="ECO:0000256" key="2">
    <source>
        <dbReference type="ARBA" id="ARBA00022490"/>
    </source>
</evidence>
<keyword evidence="5 7" id="KW-0238">DNA-binding</keyword>
<dbReference type="GO" id="GO:0051301">
    <property type="term" value="P:cell division"/>
    <property type="evidence" value="ECO:0007669"/>
    <property type="project" value="UniProtKB-KW"/>
</dbReference>
<feature type="domain" description="SpoVT-AbrB" evidence="8">
    <location>
        <begin position="76"/>
        <end position="119"/>
    </location>
</feature>
<dbReference type="InterPro" id="IPR035644">
    <property type="entry name" value="MraZ_C"/>
</dbReference>
<dbReference type="GO" id="GO:0000976">
    <property type="term" value="F:transcription cis-regulatory region binding"/>
    <property type="evidence" value="ECO:0007669"/>
    <property type="project" value="TreeGrafter"/>
</dbReference>